<protein>
    <submittedName>
        <fullName evidence="1">Uncharacterized protein</fullName>
    </submittedName>
</protein>
<proteinExistence type="predicted"/>
<name>A0ACC3AC79_9EURO</name>
<accession>A0ACC3AC79</accession>
<organism evidence="1 2">
    <name type="scientific">Neophaeococcomyces mojaviensis</name>
    <dbReference type="NCBI Taxonomy" id="3383035"/>
    <lineage>
        <taxon>Eukaryota</taxon>
        <taxon>Fungi</taxon>
        <taxon>Dikarya</taxon>
        <taxon>Ascomycota</taxon>
        <taxon>Pezizomycotina</taxon>
        <taxon>Eurotiomycetes</taxon>
        <taxon>Chaetothyriomycetidae</taxon>
        <taxon>Chaetothyriales</taxon>
        <taxon>Chaetothyriales incertae sedis</taxon>
        <taxon>Neophaeococcomyces</taxon>
    </lineage>
</organism>
<comment type="caution">
    <text evidence="1">The sequence shown here is derived from an EMBL/GenBank/DDBJ whole genome shotgun (WGS) entry which is preliminary data.</text>
</comment>
<evidence type="ECO:0000313" key="1">
    <source>
        <dbReference type="EMBL" id="KAJ9659411.1"/>
    </source>
</evidence>
<reference evidence="1" key="1">
    <citation type="submission" date="2022-10" db="EMBL/GenBank/DDBJ databases">
        <title>Culturing micro-colonial fungi from biological soil crusts in the Mojave desert and describing Neophaeococcomyces mojavensis, and introducing the new genera and species Taxawa tesnikishii.</title>
        <authorList>
            <person name="Kurbessoian T."/>
            <person name="Stajich J.E."/>
        </authorList>
    </citation>
    <scope>NUCLEOTIDE SEQUENCE</scope>
    <source>
        <strain evidence="1">JES_112</strain>
    </source>
</reference>
<sequence>MSLTSTTCDLYGGAMTVSLPTDLVDASNLRQIPDHQEVFLRKNALTSIIFEINEYQTSDHITTATPTTGTQISTSTTASTHTQDEAAATHHLIDIIQPPDSLASSSLKTMAITITQSSLNKFPAYHTTATIITPEVDLRAAHQSALPVTWQSNPVQREYETKTQQLLVRMKDYGVDFCVRVDVPLKEFVDDVEGGEKEVKWAEEVMRRIVETVDVKNFGLFGEE</sequence>
<keyword evidence="2" id="KW-1185">Reference proteome</keyword>
<gene>
    <name evidence="1" type="ORF">H2198_003140</name>
</gene>
<dbReference type="Proteomes" id="UP001172386">
    <property type="component" value="Unassembled WGS sequence"/>
</dbReference>
<evidence type="ECO:0000313" key="2">
    <source>
        <dbReference type="Proteomes" id="UP001172386"/>
    </source>
</evidence>
<dbReference type="EMBL" id="JAPDRQ010000040">
    <property type="protein sequence ID" value="KAJ9659411.1"/>
    <property type="molecule type" value="Genomic_DNA"/>
</dbReference>